<evidence type="ECO:0000313" key="13">
    <source>
        <dbReference type="Proteomes" id="UP001151295"/>
    </source>
</evidence>
<evidence type="ECO:0000256" key="9">
    <source>
        <dbReference type="ARBA" id="ARBA00023242"/>
    </source>
</evidence>
<name>A0ABQ8PE96_9FUNG</name>
<evidence type="ECO:0000256" key="1">
    <source>
        <dbReference type="ARBA" id="ARBA00004123"/>
    </source>
</evidence>
<dbReference type="SUPFAM" id="SSF52768">
    <property type="entry name" value="Arginase/deacetylase"/>
    <property type="match status" value="1"/>
</dbReference>
<keyword evidence="8" id="KW-0804">Transcription</keyword>
<dbReference type="InterPro" id="IPR037138">
    <property type="entry name" value="His_deacetylse_dom_sf"/>
</dbReference>
<proteinExistence type="inferred from homology"/>
<evidence type="ECO:0000256" key="3">
    <source>
        <dbReference type="ARBA" id="ARBA00012111"/>
    </source>
</evidence>
<keyword evidence="7" id="KW-0805">Transcription regulation</keyword>
<dbReference type="PANTHER" id="PTHR10625">
    <property type="entry name" value="HISTONE DEACETYLASE HDAC1-RELATED"/>
    <property type="match status" value="1"/>
</dbReference>
<comment type="caution">
    <text evidence="12">The sequence shown here is derived from an EMBL/GenBank/DDBJ whole genome shotgun (WGS) entry which is preliminary data.</text>
</comment>
<evidence type="ECO:0000256" key="5">
    <source>
        <dbReference type="ARBA" id="ARBA00022801"/>
    </source>
</evidence>
<feature type="region of interest" description="Disordered" evidence="10">
    <location>
        <begin position="1"/>
        <end position="21"/>
    </location>
</feature>
<reference evidence="12" key="1">
    <citation type="submission" date="2022-07" db="EMBL/GenBank/DDBJ databases">
        <title>Phylogenomic reconstructions and comparative analyses of Kickxellomycotina fungi.</title>
        <authorList>
            <person name="Reynolds N.K."/>
            <person name="Stajich J.E."/>
            <person name="Barry K."/>
            <person name="Grigoriev I.V."/>
            <person name="Crous P."/>
            <person name="Smith M.E."/>
        </authorList>
    </citation>
    <scope>NUCLEOTIDE SEQUENCE</scope>
    <source>
        <strain evidence="12">BCRC 34882</strain>
    </source>
</reference>
<comment type="similarity">
    <text evidence="2">Belongs to the histone deacetylase family. HD type 2 subfamily.</text>
</comment>
<organism evidence="12 13">
    <name type="scientific">Coemansia umbellata</name>
    <dbReference type="NCBI Taxonomy" id="1424467"/>
    <lineage>
        <taxon>Eukaryota</taxon>
        <taxon>Fungi</taxon>
        <taxon>Fungi incertae sedis</taxon>
        <taxon>Zoopagomycota</taxon>
        <taxon>Kickxellomycotina</taxon>
        <taxon>Kickxellomycetes</taxon>
        <taxon>Kickxellales</taxon>
        <taxon>Kickxellaceae</taxon>
        <taxon>Coemansia</taxon>
    </lineage>
</organism>
<keyword evidence="4" id="KW-0678">Repressor</keyword>
<dbReference type="Proteomes" id="UP001151295">
    <property type="component" value="Unassembled WGS sequence"/>
</dbReference>
<evidence type="ECO:0000256" key="7">
    <source>
        <dbReference type="ARBA" id="ARBA00023015"/>
    </source>
</evidence>
<evidence type="ECO:0000259" key="11">
    <source>
        <dbReference type="Pfam" id="PF00850"/>
    </source>
</evidence>
<keyword evidence="6" id="KW-0156">Chromatin regulator</keyword>
<keyword evidence="13" id="KW-1185">Reference proteome</keyword>
<feature type="domain" description="Histone deacetylase" evidence="11">
    <location>
        <begin position="47"/>
        <end position="344"/>
    </location>
</feature>
<evidence type="ECO:0000256" key="2">
    <source>
        <dbReference type="ARBA" id="ARBA00007738"/>
    </source>
</evidence>
<dbReference type="EMBL" id="JANBQD010000133">
    <property type="protein sequence ID" value="KAJ1987297.1"/>
    <property type="molecule type" value="Genomic_DNA"/>
</dbReference>
<dbReference type="Pfam" id="PF00850">
    <property type="entry name" value="Hist_deacetyl"/>
    <property type="match status" value="1"/>
</dbReference>
<feature type="compositionally biased region" description="Polar residues" evidence="10">
    <location>
        <begin position="10"/>
        <end position="21"/>
    </location>
</feature>
<evidence type="ECO:0000256" key="8">
    <source>
        <dbReference type="ARBA" id="ARBA00023163"/>
    </source>
</evidence>
<evidence type="ECO:0000256" key="6">
    <source>
        <dbReference type="ARBA" id="ARBA00022853"/>
    </source>
</evidence>
<gene>
    <name evidence="12" type="primary">HDA1</name>
    <name evidence="12" type="ORF">EDC05_005917</name>
</gene>
<evidence type="ECO:0000256" key="10">
    <source>
        <dbReference type="SAM" id="MobiDB-lite"/>
    </source>
</evidence>
<dbReference type="GO" id="GO:0141221">
    <property type="term" value="F:histone deacetylase activity, hydrolytic mechanism"/>
    <property type="evidence" value="ECO:0007669"/>
    <property type="project" value="UniProtKB-EC"/>
</dbReference>
<dbReference type="InterPro" id="IPR023801">
    <property type="entry name" value="His_deacetylse_dom"/>
</dbReference>
<dbReference type="PANTHER" id="PTHR10625:SF5">
    <property type="entry name" value="HISTONE DEACETYLASE"/>
    <property type="match status" value="1"/>
</dbReference>
<accession>A0ABQ8PE96</accession>
<keyword evidence="9" id="KW-0539">Nucleus</keyword>
<dbReference type="PRINTS" id="PR01270">
    <property type="entry name" value="HDASUPER"/>
</dbReference>
<keyword evidence="5 12" id="KW-0378">Hydrolase</keyword>
<sequence length="427" mass="47560">MAALFKSARNKQQAQCKNNEQSSRRVGYVYDIRMRYHLDLEDSNDPHPEDPRRIYWIYELLGRADCLKLMHQVKITPIKDSQIMRVHTKKYMEFLKETEIMEKTTLVESQQNFDSVFLCSESNYCARLSAGGLLSLCAEVAEGRLESGIAIIRPPGHRACSKEPMGFCLLNNIAIAVQDLQERKLTRRVMIVDWDVHHGNGIQEAFYNDNCVLYCSLHRYGNGELYPSLSASNMGMVGSGAGKWFNINVPWASGGMGDGDYMYAFKKLVIPVAREFRPDMIIVASGFDAANCDPVGECNVSPACYACMTSMLNSVASGKLVLSLEGGYNLDAVANSALACVKALLNIGWRAGIIPESATHHAYAALSNAEISGVPPLHPKYSPEWLALPEWDPEIEVPECFNSEPSELGKSVVDQVVKIHKEHWKSL</sequence>
<evidence type="ECO:0000313" key="12">
    <source>
        <dbReference type="EMBL" id="KAJ1987297.1"/>
    </source>
</evidence>
<dbReference type="InterPro" id="IPR023696">
    <property type="entry name" value="Ureohydrolase_dom_sf"/>
</dbReference>
<comment type="subcellular location">
    <subcellularLocation>
        <location evidence="1">Nucleus</location>
    </subcellularLocation>
</comment>
<dbReference type="InterPro" id="IPR000286">
    <property type="entry name" value="HDACs"/>
</dbReference>
<dbReference type="Gene3D" id="3.40.800.20">
    <property type="entry name" value="Histone deacetylase domain"/>
    <property type="match status" value="1"/>
</dbReference>
<evidence type="ECO:0000256" key="4">
    <source>
        <dbReference type="ARBA" id="ARBA00022491"/>
    </source>
</evidence>
<dbReference type="EC" id="3.5.1.98" evidence="3"/>
<protein>
    <recommendedName>
        <fullName evidence="3">histone deacetylase</fullName>
        <ecNumber evidence="3">3.5.1.98</ecNumber>
    </recommendedName>
</protein>